<accession>A0A482T2Z5</accession>
<dbReference type="EMBL" id="RZHH01000003">
    <property type="protein sequence ID" value="RYJ08472.1"/>
    <property type="molecule type" value="Genomic_DNA"/>
</dbReference>
<feature type="region of interest" description="Disordered" evidence="1">
    <location>
        <begin position="72"/>
        <end position="109"/>
    </location>
</feature>
<reference evidence="2 3" key="1">
    <citation type="submission" date="2018-12" db="EMBL/GenBank/DDBJ databases">
        <title>Genome analysis provides insights into bioremediation potentialities of Halogeometricum borinquense strain N11.</title>
        <authorList>
            <person name="Najjari A."/>
            <person name="Youssef N."/>
            <person name="Fhoula I."/>
            <person name="Ben Dhia O."/>
            <person name="Mahjoubi M."/>
            <person name="Ouzari H.I."/>
            <person name="Cherif A."/>
        </authorList>
    </citation>
    <scope>NUCLEOTIDE SEQUENCE [LARGE SCALE GENOMIC DNA]</scope>
    <source>
        <strain evidence="2 3">N11</strain>
    </source>
</reference>
<feature type="compositionally biased region" description="Basic residues" evidence="1">
    <location>
        <begin position="90"/>
        <end position="104"/>
    </location>
</feature>
<sequence length="239" mass="27480">MATDPFELIARLLGIDADKLRRLAAENDQKLDLDALSNHLDIDPTRLSDLQELSDGDDVEWDVAFDIDVSQIDREAESPRQSRRGVGIRPTRRRSGTNRSRSRQQKSERWTCPTCERKFLSHQALQRHYGTNPEHPQRILDVPDSELDQDERGWIGTQWIEFDDRVETFLTLPDKIEVDDIEVTHSPSDECVEISGEYEETIDTSSITDLLSDTLEWRMSGRDLILSFPIQDPTSDEDA</sequence>
<organism evidence="2 3">
    <name type="scientific">Halogeometricum borinquense</name>
    <dbReference type="NCBI Taxonomy" id="60847"/>
    <lineage>
        <taxon>Archaea</taxon>
        <taxon>Methanobacteriati</taxon>
        <taxon>Methanobacteriota</taxon>
        <taxon>Stenosarchaea group</taxon>
        <taxon>Halobacteria</taxon>
        <taxon>Halobacteriales</taxon>
        <taxon>Haloferacaceae</taxon>
        <taxon>Halogeometricum</taxon>
    </lineage>
</organism>
<protein>
    <recommendedName>
        <fullName evidence="4">C2H2-type domain-containing protein</fullName>
    </recommendedName>
</protein>
<dbReference type="RefSeq" id="WP_129786381.1">
    <property type="nucleotide sequence ID" value="NZ_RZHH01000003.1"/>
</dbReference>
<evidence type="ECO:0000256" key="1">
    <source>
        <dbReference type="SAM" id="MobiDB-lite"/>
    </source>
</evidence>
<proteinExistence type="predicted"/>
<comment type="caution">
    <text evidence="2">The sequence shown here is derived from an EMBL/GenBank/DDBJ whole genome shotgun (WGS) entry which is preliminary data.</text>
</comment>
<gene>
    <name evidence="2" type="ORF">ELS19_18275</name>
</gene>
<evidence type="ECO:0000313" key="2">
    <source>
        <dbReference type="EMBL" id="RYJ08472.1"/>
    </source>
</evidence>
<evidence type="ECO:0000313" key="3">
    <source>
        <dbReference type="Proteomes" id="UP000294028"/>
    </source>
</evidence>
<name>A0A482T2Z5_9EURY</name>
<dbReference type="Proteomes" id="UP000294028">
    <property type="component" value="Unassembled WGS sequence"/>
</dbReference>
<evidence type="ECO:0008006" key="4">
    <source>
        <dbReference type="Google" id="ProtNLM"/>
    </source>
</evidence>
<dbReference type="AlphaFoldDB" id="A0A482T2Z5"/>